<proteinExistence type="predicted"/>
<accession>A0A9X3DF96</accession>
<evidence type="ECO:0000313" key="1">
    <source>
        <dbReference type="EMBL" id="MCX3265080.1"/>
    </source>
</evidence>
<sequence>MSKGIVNENDGLKVDNTIVDCAHLIDLPESGGTFSHKFKGGVISNPKATIKILSIHYPKNGLANLL</sequence>
<dbReference type="EMBL" id="JAPJUH010000003">
    <property type="protein sequence ID" value="MCX3265080.1"/>
    <property type="molecule type" value="Genomic_DNA"/>
</dbReference>
<reference evidence="1" key="1">
    <citation type="submission" date="2022-11" db="EMBL/GenBank/DDBJ databases">
        <authorList>
            <person name="Graham C."/>
            <person name="Newman J.D."/>
        </authorList>
    </citation>
    <scope>NUCLEOTIDE SEQUENCE</scope>
    <source>
        <strain evidence="1">DSM 19486</strain>
    </source>
</reference>
<name>A0A9X3DF96_9SPHI</name>
<comment type="caution">
    <text evidence="1">The sequence shown here is derived from an EMBL/GenBank/DDBJ whole genome shotgun (WGS) entry which is preliminary data.</text>
</comment>
<evidence type="ECO:0000313" key="2">
    <source>
        <dbReference type="Proteomes" id="UP001142592"/>
    </source>
</evidence>
<keyword evidence="2" id="KW-1185">Reference proteome</keyword>
<protein>
    <submittedName>
        <fullName evidence="1">Uncharacterized protein</fullName>
    </submittedName>
</protein>
<dbReference type="AlphaFoldDB" id="A0A9X3DF96"/>
<dbReference type="Proteomes" id="UP001142592">
    <property type="component" value="Unassembled WGS sequence"/>
</dbReference>
<gene>
    <name evidence="1" type="ORF">OQZ29_10000</name>
</gene>
<organism evidence="1 2">
    <name type="scientific">Pedobacter agri</name>
    <dbReference type="NCBI Taxonomy" id="454586"/>
    <lineage>
        <taxon>Bacteria</taxon>
        <taxon>Pseudomonadati</taxon>
        <taxon>Bacteroidota</taxon>
        <taxon>Sphingobacteriia</taxon>
        <taxon>Sphingobacteriales</taxon>
        <taxon>Sphingobacteriaceae</taxon>
        <taxon>Pedobacter</taxon>
    </lineage>
</organism>
<dbReference type="RefSeq" id="WP_010602549.1">
    <property type="nucleotide sequence ID" value="NZ_JAPJUH010000003.1"/>
</dbReference>